<reference evidence="1 2" key="1">
    <citation type="journal article" date="2011" name="J. Bacteriol.">
        <title>Draft genome sequence of the thermoalkaliphilic Caldalkalibacillus thermarum strain TA2.A1.</title>
        <authorList>
            <person name="Kalamorz F."/>
            <person name="Keis S."/>
            <person name="McMillan D.G."/>
            <person name="Olsson K."/>
            <person name="Stanton J.A."/>
            <person name="Stockwell P."/>
            <person name="Black M.A."/>
            <person name="Klingeman D.M."/>
            <person name="Land M.L."/>
            <person name="Han C.S."/>
            <person name="Martin S.L."/>
            <person name="Becher S.A."/>
            <person name="Peddie C.J."/>
            <person name="Morgan H.W."/>
            <person name="Matthies D."/>
            <person name="Preiss L."/>
            <person name="Meier T."/>
            <person name="Brown S.D."/>
            <person name="Cook G.M."/>
        </authorList>
    </citation>
    <scope>NUCLEOTIDE SEQUENCE [LARGE SCALE GENOMIC DNA]</scope>
    <source>
        <strain evidence="1 2">TA2.A1</strain>
    </source>
</reference>
<dbReference type="EMBL" id="AFCE01000074">
    <property type="protein sequence ID" value="EGL83869.1"/>
    <property type="molecule type" value="Genomic_DNA"/>
</dbReference>
<dbReference type="Proteomes" id="UP000010716">
    <property type="component" value="Unassembled WGS sequence"/>
</dbReference>
<dbReference type="AlphaFoldDB" id="F5L459"/>
<protein>
    <submittedName>
        <fullName evidence="1">Uncharacterized protein</fullName>
    </submittedName>
</protein>
<accession>F5L459</accession>
<sequence length="34" mass="4225">MQKNNTVYPNLKQIEQLVWRQLQETFSKVMKTHY</sequence>
<proteinExistence type="predicted"/>
<name>F5L459_CALTT</name>
<comment type="caution">
    <text evidence="1">The sequence shown here is derived from an EMBL/GenBank/DDBJ whole genome shotgun (WGS) entry which is preliminary data.</text>
</comment>
<evidence type="ECO:0000313" key="1">
    <source>
        <dbReference type="EMBL" id="EGL83869.1"/>
    </source>
</evidence>
<gene>
    <name evidence="1" type="ORF">CathTA2_0571</name>
</gene>
<evidence type="ECO:0000313" key="2">
    <source>
        <dbReference type="Proteomes" id="UP000010716"/>
    </source>
</evidence>
<organism evidence="1 2">
    <name type="scientific">Caldalkalibacillus thermarum (strain TA2.A1)</name>
    <dbReference type="NCBI Taxonomy" id="986075"/>
    <lineage>
        <taxon>Bacteria</taxon>
        <taxon>Bacillati</taxon>
        <taxon>Bacillota</taxon>
        <taxon>Bacilli</taxon>
        <taxon>Bacillales</taxon>
        <taxon>Bacillaceae</taxon>
        <taxon>Caldalkalibacillus</taxon>
    </lineage>
</organism>